<gene>
    <name evidence="4" type="ORF">H4R34_004310</name>
</gene>
<dbReference type="InterPro" id="IPR038389">
    <property type="entry name" value="PSMG2_sf"/>
</dbReference>
<keyword evidence="2" id="KW-0143">Chaperone</keyword>
<dbReference type="GO" id="GO:0043248">
    <property type="term" value="P:proteasome assembly"/>
    <property type="evidence" value="ECO:0007669"/>
    <property type="project" value="TreeGrafter"/>
</dbReference>
<evidence type="ECO:0000313" key="5">
    <source>
        <dbReference type="Proteomes" id="UP001151582"/>
    </source>
</evidence>
<dbReference type="OrthoDB" id="10260712at2759"/>
<keyword evidence="5" id="KW-1185">Reference proteome</keyword>
<evidence type="ECO:0000256" key="2">
    <source>
        <dbReference type="ARBA" id="ARBA00023186"/>
    </source>
</evidence>
<dbReference type="PANTHER" id="PTHR12970">
    <property type="entry name" value="PROTEASOME ASSEMBLY CHAPERONE 2"/>
    <property type="match status" value="1"/>
</dbReference>
<sequence>MAMPSTVWTDRLEMVPVARNQPSVSLGNVPQLCCDLLISTLQLVPVGYLDDPCVTPVVGPPAYAHTKGTMSTCLEVFQSSDKALTVVQQRAPLLRGQLKPFVDNMVQFMADAQFSQVLLLSTIDARVRNDSQLSGSSFRILATNHTPAAFLAQAEKLGVPHLENELVKEYPKDPSHLSRQGLQSSFSNTTQQLATEYSHLSLKDQLTNATGSTKTPRIPGGGIARNLHQMAQRHQLPLTVLLEFVAEGDNIPESILMANCVNGLLNVLTTIDGAHRTGGLTDWVAPPSWHSIYSTKVPQELYQ</sequence>
<dbReference type="Proteomes" id="UP001151582">
    <property type="component" value="Unassembled WGS sequence"/>
</dbReference>
<name>A0A9W8B0U5_9FUNG</name>
<dbReference type="AlphaFoldDB" id="A0A9W8B0U5"/>
<dbReference type="InterPro" id="IPR019151">
    <property type="entry name" value="Proteasome_assmbl_chaperone_2"/>
</dbReference>
<accession>A0A9W8B0U5</accession>
<dbReference type="Pfam" id="PF09754">
    <property type="entry name" value="PAC2"/>
    <property type="match status" value="1"/>
</dbReference>
<dbReference type="Gene3D" id="3.40.50.10900">
    <property type="entry name" value="PAC-like subunit"/>
    <property type="match status" value="2"/>
</dbReference>
<protein>
    <recommendedName>
        <fullName evidence="1">Proteasome assembly chaperone 2</fullName>
    </recommendedName>
</protein>
<comment type="caution">
    <text evidence="4">The sequence shown here is derived from an EMBL/GenBank/DDBJ whole genome shotgun (WGS) entry which is preliminary data.</text>
</comment>
<dbReference type="EMBL" id="JANBQB010000520">
    <property type="protein sequence ID" value="KAJ1975508.1"/>
    <property type="molecule type" value="Genomic_DNA"/>
</dbReference>
<dbReference type="InterPro" id="IPR016562">
    <property type="entry name" value="Proteasome_assmbl_chp_2_euk"/>
</dbReference>
<evidence type="ECO:0000313" key="4">
    <source>
        <dbReference type="EMBL" id="KAJ1975508.1"/>
    </source>
</evidence>
<reference evidence="4" key="1">
    <citation type="submission" date="2022-07" db="EMBL/GenBank/DDBJ databases">
        <title>Phylogenomic reconstructions and comparative analyses of Kickxellomycotina fungi.</title>
        <authorList>
            <person name="Reynolds N.K."/>
            <person name="Stajich J.E."/>
            <person name="Barry K."/>
            <person name="Grigoriev I.V."/>
            <person name="Crous P."/>
            <person name="Smith M.E."/>
        </authorList>
    </citation>
    <scope>NUCLEOTIDE SEQUENCE</scope>
    <source>
        <strain evidence="4">RSA 567</strain>
    </source>
</reference>
<evidence type="ECO:0000256" key="3">
    <source>
        <dbReference type="ARBA" id="ARBA00025745"/>
    </source>
</evidence>
<proteinExistence type="inferred from homology"/>
<evidence type="ECO:0000256" key="1">
    <source>
        <dbReference type="ARBA" id="ARBA00019186"/>
    </source>
</evidence>
<dbReference type="PIRSF" id="PIRSF010044">
    <property type="entry name" value="UCP010044"/>
    <property type="match status" value="1"/>
</dbReference>
<dbReference type="PANTHER" id="PTHR12970:SF1">
    <property type="entry name" value="PROTEASOME ASSEMBLY CHAPERONE 2"/>
    <property type="match status" value="1"/>
</dbReference>
<organism evidence="4 5">
    <name type="scientific">Dimargaris verticillata</name>
    <dbReference type="NCBI Taxonomy" id="2761393"/>
    <lineage>
        <taxon>Eukaryota</taxon>
        <taxon>Fungi</taxon>
        <taxon>Fungi incertae sedis</taxon>
        <taxon>Zoopagomycota</taxon>
        <taxon>Kickxellomycotina</taxon>
        <taxon>Dimargaritomycetes</taxon>
        <taxon>Dimargaritales</taxon>
        <taxon>Dimargaritaceae</taxon>
        <taxon>Dimargaris</taxon>
    </lineage>
</organism>
<dbReference type="GO" id="GO:0005634">
    <property type="term" value="C:nucleus"/>
    <property type="evidence" value="ECO:0007669"/>
    <property type="project" value="TreeGrafter"/>
</dbReference>
<dbReference type="GO" id="GO:0005829">
    <property type="term" value="C:cytosol"/>
    <property type="evidence" value="ECO:0007669"/>
    <property type="project" value="TreeGrafter"/>
</dbReference>
<comment type="similarity">
    <text evidence="3">Belongs to the PSMG2 family.</text>
</comment>